<dbReference type="KEGG" id="dpf:ON006_06720"/>
<reference evidence="2" key="1">
    <citation type="submission" date="2022-11" db="EMBL/GenBank/DDBJ databases">
        <title>Dyadobacter pollutisoli sp. nov., isolated from plastic dumped soil.</title>
        <authorList>
            <person name="Kim J.M."/>
            <person name="Kim K.R."/>
            <person name="Lee J.K."/>
            <person name="Hao L."/>
            <person name="Jeon C.O."/>
        </authorList>
    </citation>
    <scope>NUCLEOTIDE SEQUENCE</scope>
    <source>
        <strain evidence="2">U1</strain>
    </source>
</reference>
<feature type="transmembrane region" description="Helical" evidence="1">
    <location>
        <begin position="308"/>
        <end position="326"/>
    </location>
</feature>
<feature type="transmembrane region" description="Helical" evidence="1">
    <location>
        <begin position="253"/>
        <end position="271"/>
    </location>
</feature>
<feature type="transmembrane region" description="Helical" evidence="1">
    <location>
        <begin position="278"/>
        <end position="296"/>
    </location>
</feature>
<dbReference type="EMBL" id="CP112998">
    <property type="protein sequence ID" value="WAC13641.1"/>
    <property type="molecule type" value="Genomic_DNA"/>
</dbReference>
<feature type="transmembrane region" description="Helical" evidence="1">
    <location>
        <begin position="114"/>
        <end position="131"/>
    </location>
</feature>
<keyword evidence="1" id="KW-0472">Membrane</keyword>
<keyword evidence="1" id="KW-0812">Transmembrane</keyword>
<keyword evidence="1" id="KW-1133">Transmembrane helix</keyword>
<keyword evidence="3" id="KW-1185">Reference proteome</keyword>
<dbReference type="AlphaFoldDB" id="A0A9E8NES5"/>
<dbReference type="Proteomes" id="UP001164653">
    <property type="component" value="Chromosome"/>
</dbReference>
<evidence type="ECO:0000313" key="3">
    <source>
        <dbReference type="Proteomes" id="UP001164653"/>
    </source>
</evidence>
<feature type="transmembrane region" description="Helical" evidence="1">
    <location>
        <begin position="53"/>
        <end position="75"/>
    </location>
</feature>
<sequence>MKKAYNENWIENLHIQQTASAWLSKNLLTKEQYEQVKALFPEQFYRPGIFVKIGLFFFATIACSFFVGFVSIFFIDSGSEIGFSFLSLICAVCFTVFLEYLIKNRGLFHSGVDNALLYAAVSAAMVPVFMLFENAGFWIYGIVALAILIPVILRYADLLATLIAFGVLFTLLADLMMKFPLGKALLPFSVMILSVVVYFMAKKNKSLYYQDCQKVLEVLSLFTFYLGGNYFVVREGNALMNDFSLPVSPQISFAPLFYFFTIIIPLAYIVTGLRKHDRILFIIGLLAFAFSIFTYRSYFSQLTPSQELAVAGALMIFIAWAAIRYLHTPKHELCDEPDGRRKLANLEAILVAQNLGQTPHENGIEFGGGNFGGGGAGEVY</sequence>
<gene>
    <name evidence="2" type="ORF">ON006_06720</name>
</gene>
<evidence type="ECO:0000313" key="2">
    <source>
        <dbReference type="EMBL" id="WAC13641.1"/>
    </source>
</evidence>
<protein>
    <recommendedName>
        <fullName evidence="4">DUF2157 domain-containing protein</fullName>
    </recommendedName>
</protein>
<feature type="transmembrane region" description="Helical" evidence="1">
    <location>
        <begin position="213"/>
        <end position="233"/>
    </location>
</feature>
<feature type="transmembrane region" description="Helical" evidence="1">
    <location>
        <begin position="137"/>
        <end position="153"/>
    </location>
</feature>
<proteinExistence type="predicted"/>
<dbReference type="RefSeq" id="WP_244819251.1">
    <property type="nucleotide sequence ID" value="NZ_CP112998.1"/>
</dbReference>
<evidence type="ECO:0008006" key="4">
    <source>
        <dbReference type="Google" id="ProtNLM"/>
    </source>
</evidence>
<feature type="transmembrane region" description="Helical" evidence="1">
    <location>
        <begin position="184"/>
        <end position="201"/>
    </location>
</feature>
<accession>A0A9E8NES5</accession>
<feature type="transmembrane region" description="Helical" evidence="1">
    <location>
        <begin position="158"/>
        <end position="178"/>
    </location>
</feature>
<evidence type="ECO:0000256" key="1">
    <source>
        <dbReference type="SAM" id="Phobius"/>
    </source>
</evidence>
<name>A0A9E8NES5_9BACT</name>
<feature type="transmembrane region" description="Helical" evidence="1">
    <location>
        <begin position="81"/>
        <end position="102"/>
    </location>
</feature>
<organism evidence="2 3">
    <name type="scientific">Dyadobacter pollutisoli</name>
    <dbReference type="NCBI Taxonomy" id="2910158"/>
    <lineage>
        <taxon>Bacteria</taxon>
        <taxon>Pseudomonadati</taxon>
        <taxon>Bacteroidota</taxon>
        <taxon>Cytophagia</taxon>
        <taxon>Cytophagales</taxon>
        <taxon>Spirosomataceae</taxon>
        <taxon>Dyadobacter</taxon>
    </lineage>
</organism>